<proteinExistence type="predicted"/>
<evidence type="ECO:0000313" key="2">
    <source>
        <dbReference type="Proteomes" id="UP000000763"/>
    </source>
</evidence>
<evidence type="ECO:0000313" key="1">
    <source>
        <dbReference type="EMBL" id="BAD34343.1"/>
    </source>
</evidence>
<sequence>MVVIAVASRLDDAHSWSLQLCLEGDGTSMPPQSKDINIHQVLWTPLIPLFKEQSCSKDLRPPTITSTIPAGQRGPGSLKGGAHLNGGWFMHACQVELIALGTGAESLGEFTK</sequence>
<dbReference type="Proteomes" id="UP000000763">
    <property type="component" value="Chromosome 9"/>
</dbReference>
<name>Q69JJ8_ORYSJ</name>
<reference evidence="2" key="2">
    <citation type="journal article" date="2008" name="Nucleic Acids Res.">
        <title>The rice annotation project database (RAP-DB): 2008 update.</title>
        <authorList>
            <consortium name="The rice annotation project (RAP)"/>
        </authorList>
    </citation>
    <scope>GENOME REANNOTATION</scope>
    <source>
        <strain evidence="2">cv. Nipponbare</strain>
    </source>
</reference>
<gene>
    <name evidence="1" type="primary">OSJNBa0026C08.20</name>
</gene>
<dbReference type="AlphaFoldDB" id="Q69JJ8"/>
<protein>
    <submittedName>
        <fullName evidence="1">Uncharacterized protein</fullName>
    </submittedName>
</protein>
<reference evidence="2" key="1">
    <citation type="journal article" date="2005" name="Nature">
        <title>The map-based sequence of the rice genome.</title>
        <authorList>
            <consortium name="International rice genome sequencing project (IRGSP)"/>
            <person name="Matsumoto T."/>
            <person name="Wu J."/>
            <person name="Kanamori H."/>
            <person name="Katayose Y."/>
            <person name="Fujisawa M."/>
            <person name="Namiki N."/>
            <person name="Mizuno H."/>
            <person name="Yamamoto K."/>
            <person name="Antonio B.A."/>
            <person name="Baba T."/>
            <person name="Sakata K."/>
            <person name="Nagamura Y."/>
            <person name="Aoki H."/>
            <person name="Arikawa K."/>
            <person name="Arita K."/>
            <person name="Bito T."/>
            <person name="Chiden Y."/>
            <person name="Fujitsuka N."/>
            <person name="Fukunaka R."/>
            <person name="Hamada M."/>
            <person name="Harada C."/>
            <person name="Hayashi A."/>
            <person name="Hijishita S."/>
            <person name="Honda M."/>
            <person name="Hosokawa S."/>
            <person name="Ichikawa Y."/>
            <person name="Idonuma A."/>
            <person name="Iijima M."/>
            <person name="Ikeda M."/>
            <person name="Ikeno M."/>
            <person name="Ito K."/>
            <person name="Ito S."/>
            <person name="Ito T."/>
            <person name="Ito Y."/>
            <person name="Ito Y."/>
            <person name="Iwabuchi A."/>
            <person name="Kamiya K."/>
            <person name="Karasawa W."/>
            <person name="Kurita K."/>
            <person name="Katagiri S."/>
            <person name="Kikuta A."/>
            <person name="Kobayashi H."/>
            <person name="Kobayashi N."/>
            <person name="Machita K."/>
            <person name="Maehara T."/>
            <person name="Masukawa M."/>
            <person name="Mizubayashi T."/>
            <person name="Mukai Y."/>
            <person name="Nagasaki H."/>
            <person name="Nagata Y."/>
            <person name="Naito S."/>
            <person name="Nakashima M."/>
            <person name="Nakama Y."/>
            <person name="Nakamichi Y."/>
            <person name="Nakamura M."/>
            <person name="Meguro A."/>
            <person name="Negishi M."/>
            <person name="Ohta I."/>
            <person name="Ohta T."/>
            <person name="Okamoto M."/>
            <person name="Ono N."/>
            <person name="Saji S."/>
            <person name="Sakaguchi M."/>
            <person name="Sakai K."/>
            <person name="Shibata M."/>
            <person name="Shimokawa T."/>
            <person name="Song J."/>
            <person name="Takazaki Y."/>
            <person name="Terasawa K."/>
            <person name="Tsugane M."/>
            <person name="Tsuji K."/>
            <person name="Ueda S."/>
            <person name="Waki K."/>
            <person name="Yamagata H."/>
            <person name="Yamamoto M."/>
            <person name="Yamamoto S."/>
            <person name="Yamane H."/>
            <person name="Yoshiki S."/>
            <person name="Yoshihara R."/>
            <person name="Yukawa K."/>
            <person name="Zhong H."/>
            <person name="Yano M."/>
            <person name="Yuan Q."/>
            <person name="Ouyang S."/>
            <person name="Liu J."/>
            <person name="Jones K.M."/>
            <person name="Gansberger K."/>
            <person name="Moffat K."/>
            <person name="Hill J."/>
            <person name="Bera J."/>
            <person name="Fadrosh D."/>
            <person name="Jin S."/>
            <person name="Johri S."/>
            <person name="Kim M."/>
            <person name="Overton L."/>
            <person name="Reardon M."/>
            <person name="Tsitrin T."/>
            <person name="Vuong H."/>
            <person name="Weaver B."/>
            <person name="Ciecko A."/>
            <person name="Tallon L."/>
            <person name="Jackson J."/>
            <person name="Pai G."/>
            <person name="Aken S.V."/>
            <person name="Utterback T."/>
            <person name="Reidmuller S."/>
            <person name="Feldblyum T."/>
            <person name="Hsiao J."/>
            <person name="Zismann V."/>
            <person name="Iobst S."/>
            <person name="de Vazeille A.R."/>
            <person name="Buell C.R."/>
            <person name="Ying K."/>
            <person name="Li Y."/>
            <person name="Lu T."/>
            <person name="Huang Y."/>
            <person name="Zhao Q."/>
            <person name="Feng Q."/>
            <person name="Zhang L."/>
            <person name="Zhu J."/>
            <person name="Weng Q."/>
            <person name="Mu J."/>
            <person name="Lu Y."/>
            <person name="Fan D."/>
            <person name="Liu Y."/>
            <person name="Guan J."/>
            <person name="Zhang Y."/>
            <person name="Yu S."/>
            <person name="Liu X."/>
            <person name="Zhang Y."/>
            <person name="Hong G."/>
            <person name="Han B."/>
            <person name="Choisne N."/>
            <person name="Demange N."/>
            <person name="Orjeda G."/>
            <person name="Samain S."/>
            <person name="Cattolico L."/>
            <person name="Pelletier E."/>
            <person name="Couloux A."/>
            <person name="Segurens B."/>
            <person name="Wincker P."/>
            <person name="D'Hont A."/>
            <person name="Scarpelli C."/>
            <person name="Weissenbach J."/>
            <person name="Salanoubat M."/>
            <person name="Quetier F."/>
            <person name="Yu Y."/>
            <person name="Kim H.R."/>
            <person name="Rambo T."/>
            <person name="Currie J."/>
            <person name="Collura K."/>
            <person name="Luo M."/>
            <person name="Yang T."/>
            <person name="Ammiraju J.S.S."/>
            <person name="Engler F."/>
            <person name="Soderlund C."/>
            <person name="Wing R.A."/>
            <person name="Palmer L.E."/>
            <person name="de la Bastide M."/>
            <person name="Spiegel L."/>
            <person name="Nascimento L."/>
            <person name="Zutavern T."/>
            <person name="O'Shaughnessy A."/>
            <person name="Dike S."/>
            <person name="Dedhia N."/>
            <person name="Preston R."/>
            <person name="Balija V."/>
            <person name="McCombie W.R."/>
            <person name="Chow T."/>
            <person name="Chen H."/>
            <person name="Chung M."/>
            <person name="Chen C."/>
            <person name="Shaw J."/>
            <person name="Wu H."/>
            <person name="Hsiao K."/>
            <person name="Chao Y."/>
            <person name="Chu M."/>
            <person name="Cheng C."/>
            <person name="Hour A."/>
            <person name="Lee P."/>
            <person name="Lin S."/>
            <person name="Lin Y."/>
            <person name="Liou J."/>
            <person name="Liu S."/>
            <person name="Hsing Y."/>
            <person name="Raghuvanshi S."/>
            <person name="Mohanty A."/>
            <person name="Bharti A.K."/>
            <person name="Gaur A."/>
            <person name="Gupta V."/>
            <person name="Kumar D."/>
            <person name="Ravi V."/>
            <person name="Vij S."/>
            <person name="Kapur A."/>
            <person name="Khurana P."/>
            <person name="Khurana P."/>
            <person name="Khurana J.P."/>
            <person name="Tyagi A.K."/>
            <person name="Gaikwad K."/>
            <person name="Singh A."/>
            <person name="Dalal V."/>
            <person name="Srivastava S."/>
            <person name="Dixit A."/>
            <person name="Pal A.K."/>
            <person name="Ghazi I.A."/>
            <person name="Yadav M."/>
            <person name="Pandit A."/>
            <person name="Bhargava A."/>
            <person name="Sureshbabu K."/>
            <person name="Batra K."/>
            <person name="Sharma T.R."/>
            <person name="Mohapatra T."/>
            <person name="Singh N.K."/>
            <person name="Messing J."/>
            <person name="Nelson A.B."/>
            <person name="Fuks G."/>
            <person name="Kavchok S."/>
            <person name="Keizer G."/>
            <person name="Linton E."/>
            <person name="Llaca V."/>
            <person name="Song R."/>
            <person name="Tanyolac B."/>
            <person name="Young S."/>
            <person name="Ho-Il K."/>
            <person name="Hahn J.H."/>
            <person name="Sangsakoo G."/>
            <person name="Vanavichit A."/>
            <person name="de Mattos Luiz.A.T."/>
            <person name="Zimmer P.D."/>
            <person name="Malone G."/>
            <person name="Dellagostin O."/>
            <person name="de Oliveira A.C."/>
            <person name="Bevan M."/>
            <person name="Bancroft I."/>
            <person name="Minx P."/>
            <person name="Cordum H."/>
            <person name="Wilson R."/>
            <person name="Cheng Z."/>
            <person name="Jin W."/>
            <person name="Jiang J."/>
            <person name="Leong S.A."/>
            <person name="Iwama H."/>
            <person name="Gojobori T."/>
            <person name="Itoh T."/>
            <person name="Niimura Y."/>
            <person name="Fujii Y."/>
            <person name="Habara T."/>
            <person name="Sakai H."/>
            <person name="Sato Y."/>
            <person name="Wilson G."/>
            <person name="Kumar K."/>
            <person name="McCouch S."/>
            <person name="Juretic N."/>
            <person name="Hoen D."/>
            <person name="Wright S."/>
            <person name="Bruskiewich R."/>
            <person name="Bureau T."/>
            <person name="Miyao A."/>
            <person name="Hirochika H."/>
            <person name="Nishikawa T."/>
            <person name="Kadowaki K."/>
            <person name="Sugiura M."/>
            <person name="Burr B."/>
            <person name="Sasaki T."/>
        </authorList>
    </citation>
    <scope>NUCLEOTIDE SEQUENCE [LARGE SCALE GENOMIC DNA]</scope>
    <source>
        <strain evidence="2">cv. Nipponbare</strain>
    </source>
</reference>
<accession>Q69JJ8</accession>
<organism evidence="1 2">
    <name type="scientific">Oryza sativa subsp. japonica</name>
    <name type="common">Rice</name>
    <dbReference type="NCBI Taxonomy" id="39947"/>
    <lineage>
        <taxon>Eukaryota</taxon>
        <taxon>Viridiplantae</taxon>
        <taxon>Streptophyta</taxon>
        <taxon>Embryophyta</taxon>
        <taxon>Tracheophyta</taxon>
        <taxon>Spermatophyta</taxon>
        <taxon>Magnoliopsida</taxon>
        <taxon>Liliopsida</taxon>
        <taxon>Poales</taxon>
        <taxon>Poaceae</taxon>
        <taxon>BOP clade</taxon>
        <taxon>Oryzoideae</taxon>
        <taxon>Oryzeae</taxon>
        <taxon>Oryzinae</taxon>
        <taxon>Oryza</taxon>
        <taxon>Oryza sativa</taxon>
    </lineage>
</organism>
<dbReference type="EMBL" id="AP006169">
    <property type="protein sequence ID" value="BAD34343.1"/>
    <property type="molecule type" value="Genomic_DNA"/>
</dbReference>